<feature type="compositionally biased region" description="Low complexity" evidence="1">
    <location>
        <begin position="49"/>
        <end position="59"/>
    </location>
</feature>
<protein>
    <submittedName>
        <fullName evidence="2">Uncharacterized protein</fullName>
    </submittedName>
</protein>
<gene>
    <name evidence="2" type="ORF">Cvel_4783</name>
</gene>
<dbReference type="VEuPathDB" id="CryptoDB:Cvel_4783"/>
<dbReference type="AlphaFoldDB" id="A0A0G4GJ23"/>
<sequence>MGAFSLHPHRKYRYKRGRGAALPQKSPDSFGSEASETSINIGRGREKVLPAPSSSLSSPVQVKTPSDDDHVPAASSSSAALFSRGKERGAKMALTQRKPGCDSHCVGEEVDVKRGTADSGGTLEGGPRDVLPDHLRLGLSEGSQQEGQRKRPKGYVNNSPAMGKSSRWRRSSPEPHTLIEEVVARRQEEEETARVPFSSKSQSVLVKEGSTGKAGDTAVEETSDSSAESPTDSSFFPPSPAAKDPPVRIDRSRLPGNWGALLAEAALVNPGGGKVSLCKK</sequence>
<proteinExistence type="predicted"/>
<name>A0A0G4GJ23_9ALVE</name>
<evidence type="ECO:0000313" key="2">
    <source>
        <dbReference type="EMBL" id="CEM29821.1"/>
    </source>
</evidence>
<organism evidence="2">
    <name type="scientific">Chromera velia CCMP2878</name>
    <dbReference type="NCBI Taxonomy" id="1169474"/>
    <lineage>
        <taxon>Eukaryota</taxon>
        <taxon>Sar</taxon>
        <taxon>Alveolata</taxon>
        <taxon>Colpodellida</taxon>
        <taxon>Chromeraceae</taxon>
        <taxon>Chromera</taxon>
    </lineage>
</organism>
<feature type="region of interest" description="Disordered" evidence="1">
    <location>
        <begin position="1"/>
        <end position="251"/>
    </location>
</feature>
<accession>A0A0G4GJ23</accession>
<feature type="compositionally biased region" description="Basic residues" evidence="1">
    <location>
        <begin position="7"/>
        <end position="18"/>
    </location>
</feature>
<dbReference type="EMBL" id="CDMZ01001259">
    <property type="protein sequence ID" value="CEM29821.1"/>
    <property type="molecule type" value="Genomic_DNA"/>
</dbReference>
<reference evidence="2" key="1">
    <citation type="submission" date="2014-11" db="EMBL/GenBank/DDBJ databases">
        <authorList>
            <person name="Otto D Thomas"/>
            <person name="Naeem Raeece"/>
        </authorList>
    </citation>
    <scope>NUCLEOTIDE SEQUENCE</scope>
</reference>
<feature type="compositionally biased region" description="Basic and acidic residues" evidence="1">
    <location>
        <begin position="126"/>
        <end position="136"/>
    </location>
</feature>
<feature type="compositionally biased region" description="Basic and acidic residues" evidence="1">
    <location>
        <begin position="171"/>
        <end position="188"/>
    </location>
</feature>
<feature type="compositionally biased region" description="Low complexity" evidence="1">
    <location>
        <begin position="224"/>
        <end position="244"/>
    </location>
</feature>
<feature type="compositionally biased region" description="Basic and acidic residues" evidence="1">
    <location>
        <begin position="99"/>
        <end position="116"/>
    </location>
</feature>
<feature type="compositionally biased region" description="Polar residues" evidence="1">
    <location>
        <begin position="26"/>
        <end position="40"/>
    </location>
</feature>
<evidence type="ECO:0000256" key="1">
    <source>
        <dbReference type="SAM" id="MobiDB-lite"/>
    </source>
</evidence>